<dbReference type="EMBL" id="BRPB01000060">
    <property type="protein sequence ID" value="GLA52219.1"/>
    <property type="molecule type" value="Genomic_DNA"/>
</dbReference>
<comment type="caution">
    <text evidence="3">The sequence shown here is derived from an EMBL/GenBank/DDBJ whole genome shotgun (WGS) entry which is preliminary data.</text>
</comment>
<dbReference type="AlphaFoldDB" id="A0A9W6A5E0"/>
<keyword evidence="1" id="KW-0547">Nucleotide-binding</keyword>
<evidence type="ECO:0000313" key="3">
    <source>
        <dbReference type="EMBL" id="GLA52219.1"/>
    </source>
</evidence>
<name>A0A9W6A5E0_ASPNG</name>
<dbReference type="Proteomes" id="UP001144191">
    <property type="component" value="Unassembled WGS sequence"/>
</dbReference>
<gene>
    <name evidence="3" type="ORF">AnigIFM63604_009061</name>
</gene>
<accession>A0A9W6A5E0</accession>
<evidence type="ECO:0000259" key="2">
    <source>
        <dbReference type="PROSITE" id="PS50011"/>
    </source>
</evidence>
<dbReference type="GO" id="GO:0004672">
    <property type="term" value="F:protein kinase activity"/>
    <property type="evidence" value="ECO:0007669"/>
    <property type="project" value="InterPro"/>
</dbReference>
<dbReference type="InterPro" id="IPR000719">
    <property type="entry name" value="Prot_kinase_dom"/>
</dbReference>
<protein>
    <recommendedName>
        <fullName evidence="2">Protein kinase domain-containing protein</fullName>
    </recommendedName>
</protein>
<proteinExistence type="predicted"/>
<evidence type="ECO:0000256" key="1">
    <source>
        <dbReference type="PROSITE-ProRule" id="PRU10141"/>
    </source>
</evidence>
<organism evidence="3 4">
    <name type="scientific">Aspergillus niger</name>
    <dbReference type="NCBI Taxonomy" id="5061"/>
    <lineage>
        <taxon>Eukaryota</taxon>
        <taxon>Fungi</taxon>
        <taxon>Dikarya</taxon>
        <taxon>Ascomycota</taxon>
        <taxon>Pezizomycotina</taxon>
        <taxon>Eurotiomycetes</taxon>
        <taxon>Eurotiomycetidae</taxon>
        <taxon>Eurotiales</taxon>
        <taxon>Aspergillaceae</taxon>
        <taxon>Aspergillus</taxon>
        <taxon>Aspergillus subgen. Circumdati</taxon>
    </lineage>
</organism>
<dbReference type="InterPro" id="IPR011009">
    <property type="entry name" value="Kinase-like_dom_sf"/>
</dbReference>
<dbReference type="GO" id="GO:0005524">
    <property type="term" value="F:ATP binding"/>
    <property type="evidence" value="ECO:0007669"/>
    <property type="project" value="UniProtKB-UniRule"/>
</dbReference>
<feature type="domain" description="Protein kinase" evidence="2">
    <location>
        <begin position="77"/>
        <end position="332"/>
    </location>
</feature>
<dbReference type="SUPFAM" id="SSF56112">
    <property type="entry name" value="Protein kinase-like (PK-like)"/>
    <property type="match status" value="1"/>
</dbReference>
<feature type="binding site" evidence="1">
    <location>
        <position position="115"/>
    </location>
    <ligand>
        <name>ATP</name>
        <dbReference type="ChEBI" id="CHEBI:30616"/>
    </ligand>
</feature>
<evidence type="ECO:0000313" key="4">
    <source>
        <dbReference type="Proteomes" id="UP001144191"/>
    </source>
</evidence>
<keyword evidence="1" id="KW-0067">ATP-binding</keyword>
<dbReference type="PROSITE" id="PS50011">
    <property type="entry name" value="PROTEIN_KINASE_DOM"/>
    <property type="match status" value="1"/>
</dbReference>
<sequence>MDSFKSDLAKPPIPYTKGWKFTVRSHITPAPTPVTLYGCRNFDHGREERAQLGPVARCCKHPPLPGDLGPDTVELEVLDPIRVGDGHSAQVFTVRTLNLESNTEIFQGTSELVAKVFDPLYIDDHRGYLNPFLCEDRFYTHEAQTYRVLSDLQGDLIPRFYGSYSADIECRDVGDDSEANQSCLRTVRLILIEHIPGKSMLQIGPSNFSQQDRQRIMKSVIEFETHVYSTKDILLTDLSPRNVMMVPPGSRGGSSLVFLDFGGALFGRKLDEPILEGREYFLGKYISPILRWKGNMILEFREWIDWEWADWVDSEYANTAYTITPEMRERYS</sequence>
<reference evidence="3" key="1">
    <citation type="submission" date="2022-07" db="EMBL/GenBank/DDBJ databases">
        <title>Taxonomy of Aspergillus series Nigri: significant species reduction supported by multi-species coalescent approaches.</title>
        <authorList>
            <person name="Bian C."/>
            <person name="Kusuya Y."/>
            <person name="Sklenar F."/>
            <person name="D'hooge E."/>
            <person name="Yaguchi T."/>
            <person name="Takahashi H."/>
            <person name="Hubka V."/>
        </authorList>
    </citation>
    <scope>NUCLEOTIDE SEQUENCE</scope>
    <source>
        <strain evidence="3">IFM 63604</strain>
    </source>
</reference>
<dbReference type="PROSITE" id="PS00107">
    <property type="entry name" value="PROTEIN_KINASE_ATP"/>
    <property type="match status" value="1"/>
</dbReference>
<dbReference type="InterPro" id="IPR017441">
    <property type="entry name" value="Protein_kinase_ATP_BS"/>
</dbReference>